<evidence type="ECO:0000313" key="11">
    <source>
        <dbReference type="Proteomes" id="UP000694406"/>
    </source>
</evidence>
<dbReference type="AlphaFoldDB" id="A0A8C5RYX6"/>
<evidence type="ECO:0000256" key="2">
    <source>
        <dbReference type="ARBA" id="ARBA00004294"/>
    </source>
</evidence>
<comment type="subcellular location">
    <subcellularLocation>
        <location evidence="1">Membrane</location>
        <topology evidence="1">Single-pass membrane protein</topology>
    </subcellularLocation>
    <subcellularLocation>
        <location evidence="2">Mitochondrion outer membrane</location>
    </subcellularLocation>
</comment>
<dbReference type="Proteomes" id="UP000694406">
    <property type="component" value="Unplaced"/>
</dbReference>
<keyword evidence="6" id="KW-0496">Mitochondrion</keyword>
<reference evidence="10" key="2">
    <citation type="submission" date="2025-09" db="UniProtKB">
        <authorList>
            <consortium name="Ensembl"/>
        </authorList>
    </citation>
    <scope>IDENTIFICATION</scope>
</reference>
<evidence type="ECO:0000256" key="1">
    <source>
        <dbReference type="ARBA" id="ARBA00004167"/>
    </source>
</evidence>
<keyword evidence="3 8" id="KW-0812">Transmembrane</keyword>
<feature type="transmembrane region" description="Helical" evidence="8">
    <location>
        <begin position="153"/>
        <end position="171"/>
    </location>
</feature>
<keyword evidence="4" id="KW-1000">Mitochondrion outer membrane</keyword>
<evidence type="ECO:0000256" key="7">
    <source>
        <dbReference type="ARBA" id="ARBA00023136"/>
    </source>
</evidence>
<name>A0A8C5RYX6_LATLA</name>
<evidence type="ECO:0000256" key="8">
    <source>
        <dbReference type="SAM" id="Phobius"/>
    </source>
</evidence>
<keyword evidence="11" id="KW-1185">Reference proteome</keyword>
<evidence type="ECO:0000256" key="6">
    <source>
        <dbReference type="ARBA" id="ARBA00023128"/>
    </source>
</evidence>
<dbReference type="Ensembl" id="ENSLLTT00000010080.1">
    <property type="protein sequence ID" value="ENSLLTP00000009710.1"/>
    <property type="gene ID" value="ENSLLTG00000007424.1"/>
</dbReference>
<evidence type="ECO:0000313" key="10">
    <source>
        <dbReference type="Ensembl" id="ENSLLTP00000009710.1"/>
    </source>
</evidence>
<organism evidence="10 11">
    <name type="scientific">Laticauda laticaudata</name>
    <name type="common">Blue-ringed sea krait</name>
    <name type="synonym">Blue-lipped sea krait</name>
    <dbReference type="NCBI Taxonomy" id="8630"/>
    <lineage>
        <taxon>Eukaryota</taxon>
        <taxon>Metazoa</taxon>
        <taxon>Chordata</taxon>
        <taxon>Craniata</taxon>
        <taxon>Vertebrata</taxon>
        <taxon>Euteleostomi</taxon>
        <taxon>Lepidosauria</taxon>
        <taxon>Squamata</taxon>
        <taxon>Bifurcata</taxon>
        <taxon>Unidentata</taxon>
        <taxon>Episquamata</taxon>
        <taxon>Toxicofera</taxon>
        <taxon>Serpentes</taxon>
        <taxon>Colubroidea</taxon>
        <taxon>Elapidae</taxon>
        <taxon>Laticaudinae</taxon>
        <taxon>Laticauda</taxon>
    </lineage>
</organism>
<dbReference type="GO" id="GO:0005741">
    <property type="term" value="C:mitochondrial outer membrane"/>
    <property type="evidence" value="ECO:0007669"/>
    <property type="project" value="UniProtKB-SubCell"/>
</dbReference>
<proteinExistence type="predicted"/>
<dbReference type="Pfam" id="PF05644">
    <property type="entry name" value="Miff"/>
    <property type="match status" value="1"/>
</dbReference>
<evidence type="ECO:0000259" key="9">
    <source>
        <dbReference type="Pfam" id="PF05644"/>
    </source>
</evidence>
<evidence type="ECO:0000256" key="4">
    <source>
        <dbReference type="ARBA" id="ARBA00022787"/>
    </source>
</evidence>
<evidence type="ECO:0000256" key="5">
    <source>
        <dbReference type="ARBA" id="ARBA00022989"/>
    </source>
</evidence>
<feature type="domain" description="Mff-like" evidence="9">
    <location>
        <begin position="130"/>
        <end position="173"/>
    </location>
</feature>
<protein>
    <recommendedName>
        <fullName evidence="9">Mff-like domain-containing protein</fullName>
    </recommendedName>
</protein>
<evidence type="ECO:0000256" key="3">
    <source>
        <dbReference type="ARBA" id="ARBA00022692"/>
    </source>
</evidence>
<sequence length="173" mass="19448">MLFLGCWVELSQQTIICLSWFDSVHWGCGKAKHASRDQCWGLSLSFGQSFPFFEEASSWLSLWGDMPVLPLSQQELAKLSALPPSLCPMQAGVRPSDLFLQEHPPRAALPGAPAVPAVTLSSFSLLFEMQLTDLSGQLCALEEQSGSWHKKELFLYSMLASAWLFNIWLWLRR</sequence>
<dbReference type="InterPro" id="IPR039433">
    <property type="entry name" value="Mff-like_dom"/>
</dbReference>
<keyword evidence="5 8" id="KW-1133">Transmembrane helix</keyword>
<keyword evidence="7 8" id="KW-0472">Membrane</keyword>
<accession>A0A8C5RYX6</accession>
<reference evidence="10" key="1">
    <citation type="submission" date="2025-08" db="UniProtKB">
        <authorList>
            <consortium name="Ensembl"/>
        </authorList>
    </citation>
    <scope>IDENTIFICATION</scope>
</reference>